<dbReference type="Proteomes" id="UP000323257">
    <property type="component" value="Unassembled WGS sequence"/>
</dbReference>
<evidence type="ECO:0000259" key="3">
    <source>
        <dbReference type="Pfam" id="PF00144"/>
    </source>
</evidence>
<keyword evidence="1" id="KW-0812">Transmembrane</keyword>
<keyword evidence="1" id="KW-0472">Membrane</keyword>
<feature type="domain" description="Beta-lactamase-related" evidence="3">
    <location>
        <begin position="53"/>
        <end position="368"/>
    </location>
</feature>
<feature type="transmembrane region" description="Helical" evidence="1">
    <location>
        <begin position="441"/>
        <end position="462"/>
    </location>
</feature>
<dbReference type="Gene3D" id="3.40.710.10">
    <property type="entry name" value="DD-peptidase/beta-lactamase superfamily"/>
    <property type="match status" value="1"/>
</dbReference>
<dbReference type="PANTHER" id="PTHR46825:SF9">
    <property type="entry name" value="BETA-LACTAMASE-RELATED DOMAIN-CONTAINING PROTEIN"/>
    <property type="match status" value="1"/>
</dbReference>
<evidence type="ECO:0000256" key="2">
    <source>
        <dbReference type="SAM" id="SignalP"/>
    </source>
</evidence>
<sequence>MVKGMDYRRVLSCLLLVAALVLLPSQLARAAGGEAAAVADFSERVKAAGAYAAAQLERAGVVGGVYGIVHKDRLVLANGMGTTDLRAHKTPDARTVYNAASVTKAVTAAAVLQLEAQGLLHLDDPVRHYLPWFRFKDEALSAKVTLRHLLLHAAGGVDSWATDGLLFDTPDTRHRLEDYVRSLRKADMSSKPGTKAAYCNGCYNVLGLVIEQAKGMDYADYLAENLFRPLGMTRSFYGKPPQDLPEMDLAREYFWLFTRKTELARSYAAYGASANPEGGMYTTLEDLAKFASWQLGYAKAASLQPSPIESEEALIASVASGGGSSYTVGGYESELLYGSRVVHKGGDGIGTATFLMLLPEQELGVLLLIGEHRPEIQKPIAMGMAGILLGEEAEPIAVRGTFGYLMGWAAIALAGGGAMLLLFLIRSLSRFGLRDRHPRRSLFFVMLSGLPAACIWYAFAFIRPSGVFFYGYPYDIAIGGALLGFGLTLWSFYLSMKVIVSLSRRRKRVEGGLAIMMENET</sequence>
<proteinExistence type="predicted"/>
<dbReference type="RefSeq" id="WP_187434432.1">
    <property type="nucleotide sequence ID" value="NZ_VNHS01000011.1"/>
</dbReference>
<name>A0A5S5BX31_9BACL</name>
<dbReference type="InterPro" id="IPR050491">
    <property type="entry name" value="AmpC-like"/>
</dbReference>
<comment type="caution">
    <text evidence="4">The sequence shown here is derived from an EMBL/GenBank/DDBJ whole genome shotgun (WGS) entry which is preliminary data.</text>
</comment>
<dbReference type="Pfam" id="PF00144">
    <property type="entry name" value="Beta-lactamase"/>
    <property type="match status" value="1"/>
</dbReference>
<evidence type="ECO:0000313" key="5">
    <source>
        <dbReference type="Proteomes" id="UP000323257"/>
    </source>
</evidence>
<organism evidence="4 5">
    <name type="scientific">Paenibacillus methanolicus</name>
    <dbReference type="NCBI Taxonomy" id="582686"/>
    <lineage>
        <taxon>Bacteria</taxon>
        <taxon>Bacillati</taxon>
        <taxon>Bacillota</taxon>
        <taxon>Bacilli</taxon>
        <taxon>Bacillales</taxon>
        <taxon>Paenibacillaceae</taxon>
        <taxon>Paenibacillus</taxon>
    </lineage>
</organism>
<dbReference type="PANTHER" id="PTHR46825">
    <property type="entry name" value="D-ALANYL-D-ALANINE-CARBOXYPEPTIDASE/ENDOPEPTIDASE AMPH"/>
    <property type="match status" value="1"/>
</dbReference>
<dbReference type="EMBL" id="VNHS01000011">
    <property type="protein sequence ID" value="TYP70742.1"/>
    <property type="molecule type" value="Genomic_DNA"/>
</dbReference>
<dbReference type="InterPro" id="IPR012338">
    <property type="entry name" value="Beta-lactam/transpept-like"/>
</dbReference>
<accession>A0A5S5BX31</accession>
<reference evidence="4 5" key="1">
    <citation type="submission" date="2019-07" db="EMBL/GenBank/DDBJ databases">
        <title>Genomic Encyclopedia of Type Strains, Phase III (KMG-III): the genomes of soil and plant-associated and newly described type strains.</title>
        <authorList>
            <person name="Whitman W."/>
        </authorList>
    </citation>
    <scope>NUCLEOTIDE SEQUENCE [LARGE SCALE GENOMIC DNA]</scope>
    <source>
        <strain evidence="4 5">BL24</strain>
    </source>
</reference>
<dbReference type="AlphaFoldDB" id="A0A5S5BX31"/>
<gene>
    <name evidence="4" type="ORF">BCM02_111250</name>
</gene>
<evidence type="ECO:0000313" key="4">
    <source>
        <dbReference type="EMBL" id="TYP70742.1"/>
    </source>
</evidence>
<keyword evidence="1" id="KW-1133">Transmembrane helix</keyword>
<feature type="signal peptide" evidence="2">
    <location>
        <begin position="1"/>
        <end position="30"/>
    </location>
</feature>
<dbReference type="SUPFAM" id="SSF56601">
    <property type="entry name" value="beta-lactamase/transpeptidase-like"/>
    <property type="match status" value="1"/>
</dbReference>
<keyword evidence="2" id="KW-0732">Signal</keyword>
<dbReference type="InterPro" id="IPR001466">
    <property type="entry name" value="Beta-lactam-related"/>
</dbReference>
<protein>
    <submittedName>
        <fullName evidence="4">CubicO group peptidase (Beta-lactamase class C family)</fullName>
    </submittedName>
</protein>
<keyword evidence="5" id="KW-1185">Reference proteome</keyword>
<evidence type="ECO:0000256" key="1">
    <source>
        <dbReference type="SAM" id="Phobius"/>
    </source>
</evidence>
<feature type="chain" id="PRO_5024445252" evidence="2">
    <location>
        <begin position="31"/>
        <end position="521"/>
    </location>
</feature>
<feature type="transmembrane region" description="Helical" evidence="1">
    <location>
        <begin position="474"/>
        <end position="496"/>
    </location>
</feature>
<feature type="transmembrane region" description="Helical" evidence="1">
    <location>
        <begin position="405"/>
        <end position="429"/>
    </location>
</feature>